<dbReference type="Pfam" id="PF08238">
    <property type="entry name" value="Sel1"/>
    <property type="match status" value="3"/>
</dbReference>
<dbReference type="InterPro" id="IPR052945">
    <property type="entry name" value="Mitotic_Regulator"/>
</dbReference>
<name>A0A2I1GV00_9GLOM</name>
<organism evidence="2 3">
    <name type="scientific">Rhizophagus irregularis</name>
    <dbReference type="NCBI Taxonomy" id="588596"/>
    <lineage>
        <taxon>Eukaryota</taxon>
        <taxon>Fungi</taxon>
        <taxon>Fungi incertae sedis</taxon>
        <taxon>Mucoromycota</taxon>
        <taxon>Glomeromycotina</taxon>
        <taxon>Glomeromycetes</taxon>
        <taxon>Glomerales</taxon>
        <taxon>Glomeraceae</taxon>
        <taxon>Rhizophagus</taxon>
    </lineage>
</organism>
<dbReference type="InterPro" id="IPR011990">
    <property type="entry name" value="TPR-like_helical_dom_sf"/>
</dbReference>
<dbReference type="VEuPathDB" id="FungiDB:FUN_019964"/>
<feature type="region of interest" description="Disordered" evidence="1">
    <location>
        <begin position="32"/>
        <end position="92"/>
    </location>
</feature>
<dbReference type="PANTHER" id="PTHR43628:SF1">
    <property type="entry name" value="CHITIN SYNTHASE REGULATORY FACTOR 2-RELATED"/>
    <property type="match status" value="1"/>
</dbReference>
<comment type="caution">
    <text evidence="2">The sequence shown here is derived from an EMBL/GenBank/DDBJ whole genome shotgun (WGS) entry which is preliminary data.</text>
</comment>
<dbReference type="VEuPathDB" id="FungiDB:RhiirFUN_018851"/>
<dbReference type="EMBL" id="LLXI01000880">
    <property type="protein sequence ID" value="PKY50467.1"/>
    <property type="molecule type" value="Genomic_DNA"/>
</dbReference>
<evidence type="ECO:0000313" key="2">
    <source>
        <dbReference type="EMBL" id="PKY50467.1"/>
    </source>
</evidence>
<gene>
    <name evidence="2" type="ORF">RhiirA4_324288</name>
</gene>
<sequence length="294" mass="33070">MNLQRPSQESLAKPFVANSRGTEEYQNLHIPPGHRELSHQYNHYSSNNQNKTREAPIVDSNHTQSRTREVPIVDSNHTQSRTREVPNLDNNYTQNKTREAPIVESNNTPRLNLPDPVTTEDYISQAIKYHEDDQLAKSTEYLRIAAERGSAVGKVLYGIALRHGWGCKVNEALAFNHLQQAAESAITILNGINKTVSMSAFRGELVLAIYELGVCFRHGWGVIKSKATAAHYFEIAANMGDPDAQNDIAYCYSKGDGVKKDMKKAAKYYRMAEAQGHGTLGNSWIYKEKYNDNK</sequence>
<dbReference type="SMART" id="SM00671">
    <property type="entry name" value="SEL1"/>
    <property type="match status" value="3"/>
</dbReference>
<accession>A0A2I1GV00</accession>
<dbReference type="AlphaFoldDB" id="A0A2I1GV00"/>
<dbReference type="VEuPathDB" id="FungiDB:RhiirA1_381988"/>
<dbReference type="InterPro" id="IPR006597">
    <property type="entry name" value="Sel1-like"/>
</dbReference>
<reference evidence="2 3" key="1">
    <citation type="submission" date="2015-10" db="EMBL/GenBank/DDBJ databases">
        <title>Genome analyses suggest a sexual origin of heterokaryosis in a supposedly ancient asexual fungus.</title>
        <authorList>
            <person name="Ropars J."/>
            <person name="Sedzielewska K."/>
            <person name="Noel J."/>
            <person name="Charron P."/>
            <person name="Farinelli L."/>
            <person name="Marton T."/>
            <person name="Kruger M."/>
            <person name="Pelin A."/>
            <person name="Brachmann A."/>
            <person name="Corradi N."/>
        </authorList>
    </citation>
    <scope>NUCLEOTIDE SEQUENCE [LARGE SCALE GENOMIC DNA]</scope>
    <source>
        <strain evidence="2 3">A4</strain>
    </source>
</reference>
<proteinExistence type="predicted"/>
<dbReference type="PANTHER" id="PTHR43628">
    <property type="entry name" value="ACTIVATOR OF C KINASE PROTEIN 1-RELATED"/>
    <property type="match status" value="1"/>
</dbReference>
<evidence type="ECO:0000313" key="3">
    <source>
        <dbReference type="Proteomes" id="UP000234323"/>
    </source>
</evidence>
<dbReference type="Gene3D" id="1.25.40.10">
    <property type="entry name" value="Tetratricopeptide repeat domain"/>
    <property type="match status" value="1"/>
</dbReference>
<evidence type="ECO:0000256" key="1">
    <source>
        <dbReference type="SAM" id="MobiDB-lite"/>
    </source>
</evidence>
<dbReference type="SUPFAM" id="SSF81901">
    <property type="entry name" value="HCP-like"/>
    <property type="match status" value="1"/>
</dbReference>
<keyword evidence="3" id="KW-1185">Reference proteome</keyword>
<protein>
    <submittedName>
        <fullName evidence="2">HCP-like protein</fullName>
    </submittedName>
</protein>
<feature type="region of interest" description="Disordered" evidence="1">
    <location>
        <begin position="1"/>
        <end position="20"/>
    </location>
</feature>
<feature type="compositionally biased region" description="Polar residues" evidence="1">
    <location>
        <begin position="39"/>
        <end position="50"/>
    </location>
</feature>
<dbReference type="GO" id="GO:0032153">
    <property type="term" value="C:cell division site"/>
    <property type="evidence" value="ECO:0007669"/>
    <property type="project" value="TreeGrafter"/>
</dbReference>
<feature type="compositionally biased region" description="Polar residues" evidence="1">
    <location>
        <begin position="1"/>
        <end position="10"/>
    </location>
</feature>
<dbReference type="Proteomes" id="UP000234323">
    <property type="component" value="Unassembled WGS sequence"/>
</dbReference>
<dbReference type="GO" id="GO:0010972">
    <property type="term" value="P:negative regulation of G2/M transition of mitotic cell cycle"/>
    <property type="evidence" value="ECO:0007669"/>
    <property type="project" value="TreeGrafter"/>
</dbReference>